<gene>
    <name evidence="1" type="ORF">METZ01_LOCUS230662</name>
</gene>
<feature type="non-terminal residue" evidence="1">
    <location>
        <position position="1"/>
    </location>
</feature>
<organism evidence="1">
    <name type="scientific">marine metagenome</name>
    <dbReference type="NCBI Taxonomy" id="408172"/>
    <lineage>
        <taxon>unclassified sequences</taxon>
        <taxon>metagenomes</taxon>
        <taxon>ecological metagenomes</taxon>
    </lineage>
</organism>
<evidence type="ECO:0000313" key="1">
    <source>
        <dbReference type="EMBL" id="SVB77808.1"/>
    </source>
</evidence>
<dbReference type="AlphaFoldDB" id="A0A382GRS0"/>
<name>A0A382GRS0_9ZZZZ</name>
<sequence>GIKKDLPRGRVLGLKLHHRAGLILLGCGEVGRAGGPTSMNGRFDLTSSCRAARHSGATVPEFHGVPSGVMIVSGQMPKSKNSGFVTKEGLQGKYRVLLGQAG</sequence>
<dbReference type="EMBL" id="UINC01057055">
    <property type="protein sequence ID" value="SVB77808.1"/>
    <property type="molecule type" value="Genomic_DNA"/>
</dbReference>
<reference evidence="1" key="1">
    <citation type="submission" date="2018-05" db="EMBL/GenBank/DDBJ databases">
        <authorList>
            <person name="Lanie J.A."/>
            <person name="Ng W.-L."/>
            <person name="Kazmierczak K.M."/>
            <person name="Andrzejewski T.M."/>
            <person name="Davidsen T.M."/>
            <person name="Wayne K.J."/>
            <person name="Tettelin H."/>
            <person name="Glass J.I."/>
            <person name="Rusch D."/>
            <person name="Podicherti R."/>
            <person name="Tsui H.-C.T."/>
            <person name="Winkler M.E."/>
        </authorList>
    </citation>
    <scope>NUCLEOTIDE SEQUENCE</scope>
</reference>
<protein>
    <submittedName>
        <fullName evidence="1">Uncharacterized protein</fullName>
    </submittedName>
</protein>
<proteinExistence type="predicted"/>
<accession>A0A382GRS0</accession>